<organism evidence="2">
    <name type="scientific">bioreactor metagenome</name>
    <dbReference type="NCBI Taxonomy" id="1076179"/>
    <lineage>
        <taxon>unclassified sequences</taxon>
        <taxon>metagenomes</taxon>
        <taxon>ecological metagenomes</taxon>
    </lineage>
</organism>
<feature type="transmembrane region" description="Helical" evidence="1">
    <location>
        <begin position="61"/>
        <end position="81"/>
    </location>
</feature>
<keyword evidence="1" id="KW-0812">Transmembrane</keyword>
<dbReference type="EMBL" id="VSSQ01001672">
    <property type="protein sequence ID" value="MPM10275.1"/>
    <property type="molecule type" value="Genomic_DNA"/>
</dbReference>
<sequence>MLTILSAAIYYVQYLIFHQTENTIFYLLQDLAFVPIQVVMVTLIINRFLNVMETRKKIKKINVIISTFFVEAGISVISTISQFNRNNDEFCTHIKIKEMNKKNDYKLKKSVQEFKFDIYADPAKLSELYSILRKYKDYTLNMLANPNLLEHDSFTDMLWAVFHVADELQTRGDYDSLDKNDIDHLSNDILRAYKAIVVEWINYMSYLHDEYPFLYALAIKKNPFVAAHN</sequence>
<evidence type="ECO:0000256" key="1">
    <source>
        <dbReference type="SAM" id="Phobius"/>
    </source>
</evidence>
<accession>A0A644X289</accession>
<proteinExistence type="predicted"/>
<comment type="caution">
    <text evidence="2">The sequence shown here is derived from an EMBL/GenBank/DDBJ whole genome shotgun (WGS) entry which is preliminary data.</text>
</comment>
<dbReference type="AlphaFoldDB" id="A0A644X289"/>
<evidence type="ECO:0000313" key="2">
    <source>
        <dbReference type="EMBL" id="MPM10275.1"/>
    </source>
</evidence>
<keyword evidence="1" id="KW-1133">Transmembrane helix</keyword>
<keyword evidence="1" id="KW-0472">Membrane</keyword>
<gene>
    <name evidence="2" type="ORF">SDC9_56603</name>
</gene>
<feature type="transmembrane region" description="Helical" evidence="1">
    <location>
        <begin position="24"/>
        <end position="49"/>
    </location>
</feature>
<protein>
    <submittedName>
        <fullName evidence="2">Uncharacterized protein</fullName>
    </submittedName>
</protein>
<name>A0A644X289_9ZZZZ</name>
<reference evidence="2" key="1">
    <citation type="submission" date="2019-08" db="EMBL/GenBank/DDBJ databases">
        <authorList>
            <person name="Kucharzyk K."/>
            <person name="Murdoch R.W."/>
            <person name="Higgins S."/>
            <person name="Loffler F."/>
        </authorList>
    </citation>
    <scope>NUCLEOTIDE SEQUENCE</scope>
</reference>